<gene>
    <name evidence="1" type="ORF">BU16DRAFT_598859</name>
</gene>
<dbReference type="EMBL" id="MU004182">
    <property type="protein sequence ID" value="KAF2501053.1"/>
    <property type="molecule type" value="Genomic_DNA"/>
</dbReference>
<evidence type="ECO:0000313" key="1">
    <source>
        <dbReference type="EMBL" id="KAF2501053.1"/>
    </source>
</evidence>
<protein>
    <submittedName>
        <fullName evidence="1">Uncharacterized protein</fullName>
    </submittedName>
</protein>
<dbReference type="AlphaFoldDB" id="A0A6A6RBD8"/>
<organism evidence="1 2">
    <name type="scientific">Lophium mytilinum</name>
    <dbReference type="NCBI Taxonomy" id="390894"/>
    <lineage>
        <taxon>Eukaryota</taxon>
        <taxon>Fungi</taxon>
        <taxon>Dikarya</taxon>
        <taxon>Ascomycota</taxon>
        <taxon>Pezizomycotina</taxon>
        <taxon>Dothideomycetes</taxon>
        <taxon>Pleosporomycetidae</taxon>
        <taxon>Mytilinidiales</taxon>
        <taxon>Mytilinidiaceae</taxon>
        <taxon>Lophium</taxon>
    </lineage>
</organism>
<dbReference type="Proteomes" id="UP000799750">
    <property type="component" value="Unassembled WGS sequence"/>
</dbReference>
<evidence type="ECO:0000313" key="2">
    <source>
        <dbReference type="Proteomes" id="UP000799750"/>
    </source>
</evidence>
<sequence>MGAYPGFGFEEGFEEGDGLWEAGRAETGGGQDLRSRRVLDEVLRGMGVLMLVVRVIPRRLRVC</sequence>
<accession>A0A6A6RBD8</accession>
<keyword evidence="2" id="KW-1185">Reference proteome</keyword>
<name>A0A6A6RBD8_9PEZI</name>
<reference evidence="1" key="1">
    <citation type="journal article" date="2020" name="Stud. Mycol.">
        <title>101 Dothideomycetes genomes: a test case for predicting lifestyles and emergence of pathogens.</title>
        <authorList>
            <person name="Haridas S."/>
            <person name="Albert R."/>
            <person name="Binder M."/>
            <person name="Bloem J."/>
            <person name="Labutti K."/>
            <person name="Salamov A."/>
            <person name="Andreopoulos B."/>
            <person name="Baker S."/>
            <person name="Barry K."/>
            <person name="Bills G."/>
            <person name="Bluhm B."/>
            <person name="Cannon C."/>
            <person name="Castanera R."/>
            <person name="Culley D."/>
            <person name="Daum C."/>
            <person name="Ezra D."/>
            <person name="Gonzalez J."/>
            <person name="Henrissat B."/>
            <person name="Kuo A."/>
            <person name="Liang C."/>
            <person name="Lipzen A."/>
            <person name="Lutzoni F."/>
            <person name="Magnuson J."/>
            <person name="Mondo S."/>
            <person name="Nolan M."/>
            <person name="Ohm R."/>
            <person name="Pangilinan J."/>
            <person name="Park H.-J."/>
            <person name="Ramirez L."/>
            <person name="Alfaro M."/>
            <person name="Sun H."/>
            <person name="Tritt A."/>
            <person name="Yoshinaga Y."/>
            <person name="Zwiers L.-H."/>
            <person name="Turgeon B."/>
            <person name="Goodwin S."/>
            <person name="Spatafora J."/>
            <person name="Crous P."/>
            <person name="Grigoriev I."/>
        </authorList>
    </citation>
    <scope>NUCLEOTIDE SEQUENCE</scope>
    <source>
        <strain evidence="1">CBS 269.34</strain>
    </source>
</reference>
<proteinExistence type="predicted"/>